<keyword evidence="3" id="KW-0449">Lipoprotein</keyword>
<sequence>MKRLAGLTTLAVVISTTSGCGWLWGEHGYFRDRSNDYLESRQTAPMQVPTDVQAKSLQPLLPIPANVADTQDHPAEFEAPRPQALAVQADTGSYSLQRNGKARWVVAQKQPAEIWPVANQFFTDNGFVIGEARPQTGEFTTRWQPLTDLTTPLARSLSTGGDIEPGSETRIRVRIEPGVSSNTSEIFVQSQTRKTGSSSEPNWSSRSDTSAFDAALLNEMVTSLASADTQGGSVSLLAAGSYDTPERVSYTRDGNGDPMLSLTSDFDRAWSSVGRALEGANIRVDDMDRSLGVYYINLAEGARKPNEDKPGFFKRLFGHEPSKEEENARAERYQVRLTNVGDAVQVTLDKDINTVAPADMAETVLKKLQTSMQYALRGPRQRESGEFNPGSQP</sequence>
<feature type="region of interest" description="Disordered" evidence="1">
    <location>
        <begin position="182"/>
        <end position="207"/>
    </location>
</feature>
<evidence type="ECO:0000313" key="2">
    <source>
        <dbReference type="EMBL" id="MBF8640124.1"/>
    </source>
</evidence>
<protein>
    <submittedName>
        <fullName evidence="3">Lipoprotein</fullName>
    </submittedName>
    <submittedName>
        <fullName evidence="2">Outer membrane protein assembly factor BamC</fullName>
    </submittedName>
</protein>
<dbReference type="AlphaFoldDB" id="A0A2X2CAY0"/>
<dbReference type="PROSITE" id="PS51257">
    <property type="entry name" value="PROKAR_LIPOPROTEIN"/>
    <property type="match status" value="1"/>
</dbReference>
<dbReference type="RefSeq" id="WP_010795167.1">
    <property type="nucleotide sequence ID" value="NZ_CP069262.1"/>
</dbReference>
<evidence type="ECO:0000313" key="4">
    <source>
        <dbReference type="Proteomes" id="UP000250443"/>
    </source>
</evidence>
<dbReference type="Pfam" id="PF06804">
    <property type="entry name" value="Lipoprotein_18"/>
    <property type="match status" value="1"/>
</dbReference>
<evidence type="ECO:0000256" key="1">
    <source>
        <dbReference type="SAM" id="MobiDB-lite"/>
    </source>
</evidence>
<gene>
    <name evidence="2" type="primary">bamC</name>
    <name evidence="2" type="ORF">IRZ65_05480</name>
    <name evidence="3" type="ORF">NCTC11842_01333</name>
</gene>
<accession>A0A2X2CAY0</accession>
<organism evidence="3 4">
    <name type="scientific">Pseudomonas luteola</name>
    <dbReference type="NCBI Taxonomy" id="47886"/>
    <lineage>
        <taxon>Bacteria</taxon>
        <taxon>Pseudomonadati</taxon>
        <taxon>Pseudomonadota</taxon>
        <taxon>Gammaproteobacteria</taxon>
        <taxon>Pseudomonadales</taxon>
        <taxon>Pseudomonadaceae</taxon>
        <taxon>Pseudomonas</taxon>
    </lineage>
</organism>
<evidence type="ECO:0000313" key="3">
    <source>
        <dbReference type="EMBL" id="SPZ03991.1"/>
    </source>
</evidence>
<dbReference type="InterPro" id="IPR010653">
    <property type="entry name" value="NlpB/DapX"/>
</dbReference>
<dbReference type="Proteomes" id="UP000626180">
    <property type="component" value="Unassembled WGS sequence"/>
</dbReference>
<dbReference type="Gene3D" id="3.30.310.170">
    <property type="entry name" value="Outer membrane protein assembly factor BamC"/>
    <property type="match status" value="1"/>
</dbReference>
<dbReference type="EMBL" id="JADMCD010000002">
    <property type="protein sequence ID" value="MBF8640124.1"/>
    <property type="molecule type" value="Genomic_DNA"/>
</dbReference>
<name>A0A2X2CAY0_PSELU</name>
<reference evidence="2 5" key="2">
    <citation type="submission" date="2020-10" db="EMBL/GenBank/DDBJ databases">
        <title>Genome sequences of Pseudomonas isolates.</title>
        <authorList>
            <person name="Wessels L."/>
            <person name="Reich F."/>
            <person name="Hammerl J."/>
        </authorList>
    </citation>
    <scope>NUCLEOTIDE SEQUENCE [LARGE SCALE GENOMIC DNA]</scope>
    <source>
        <strain evidence="2 5">20-MO00624-0</strain>
    </source>
</reference>
<dbReference type="Proteomes" id="UP000250443">
    <property type="component" value="Unassembled WGS sequence"/>
</dbReference>
<keyword evidence="5" id="KW-1185">Reference proteome</keyword>
<proteinExistence type="predicted"/>
<dbReference type="InterPro" id="IPR042268">
    <property type="entry name" value="BamC_C"/>
</dbReference>
<evidence type="ECO:0000313" key="5">
    <source>
        <dbReference type="Proteomes" id="UP000626180"/>
    </source>
</evidence>
<dbReference type="EMBL" id="UAUF01000009">
    <property type="protein sequence ID" value="SPZ03991.1"/>
    <property type="molecule type" value="Genomic_DNA"/>
</dbReference>
<reference evidence="3 4" key="1">
    <citation type="submission" date="2018-06" db="EMBL/GenBank/DDBJ databases">
        <authorList>
            <consortium name="Pathogen Informatics"/>
            <person name="Doyle S."/>
        </authorList>
    </citation>
    <scope>NUCLEOTIDE SEQUENCE [LARGE SCALE GENOMIC DNA]</scope>
    <source>
        <strain evidence="3 4">NCTC11842</strain>
    </source>
</reference>